<dbReference type="PATRIC" id="fig|1276229.3.peg.49"/>
<gene>
    <name evidence="1" type="ORF">SSYRP_v1c00490</name>
</gene>
<dbReference type="OrthoDB" id="10018112at2"/>
<evidence type="ECO:0000313" key="1">
    <source>
        <dbReference type="EMBL" id="AGM25645.1"/>
    </source>
</evidence>
<protein>
    <submittedName>
        <fullName evidence="1">Uncharacterized protein</fullName>
    </submittedName>
</protein>
<organism evidence="1 2">
    <name type="scientific">Spiroplasma syrphidicola EA-1</name>
    <dbReference type="NCBI Taxonomy" id="1276229"/>
    <lineage>
        <taxon>Bacteria</taxon>
        <taxon>Bacillati</taxon>
        <taxon>Mycoplasmatota</taxon>
        <taxon>Mollicutes</taxon>
        <taxon>Entomoplasmatales</taxon>
        <taxon>Spiroplasmataceae</taxon>
        <taxon>Spiroplasma</taxon>
    </lineage>
</organism>
<reference evidence="1 2" key="1">
    <citation type="journal article" date="2013" name="Genome Biol. Evol.">
        <title>Complete genomes of two dipteran-associated spiroplasmas provided insights into the origin, dynamics, and impacts of viral invasion in spiroplasma.</title>
        <authorList>
            <person name="Ku C."/>
            <person name="Lo W.S."/>
            <person name="Chen L.L."/>
            <person name="Kuo C.H."/>
        </authorList>
    </citation>
    <scope>NUCLEOTIDE SEQUENCE [LARGE SCALE GENOMIC DNA]</scope>
    <source>
        <strain evidence="1">EA-1</strain>
    </source>
</reference>
<name>R4UHQ2_9MOLU</name>
<dbReference type="STRING" id="1276229.SSYRP_v1c00490"/>
<dbReference type="AlphaFoldDB" id="R4UHQ2"/>
<dbReference type="RefSeq" id="WP_016340306.1">
    <property type="nucleotide sequence ID" value="NC_021284.1"/>
</dbReference>
<evidence type="ECO:0000313" key="2">
    <source>
        <dbReference type="Proteomes" id="UP000013963"/>
    </source>
</evidence>
<dbReference type="Proteomes" id="UP000013963">
    <property type="component" value="Chromosome"/>
</dbReference>
<proteinExistence type="predicted"/>
<keyword evidence="2" id="KW-1185">Reference proteome</keyword>
<dbReference type="EMBL" id="CP005078">
    <property type="protein sequence ID" value="AGM25645.1"/>
    <property type="molecule type" value="Genomic_DNA"/>
</dbReference>
<accession>R4UHQ2</accession>
<dbReference type="HOGENOM" id="CLU_816138_0_0_14"/>
<dbReference type="KEGG" id="ssyr:SSYRP_v1c00490"/>
<sequence>MKYGIRNEYYWKLFELNENKIQIINSLIKVKTNLLLGLKKEYEGVLFFRQTYYNLKKIFPDFDIVWIKDQDFNEDGLYNYFDIILYNEKENIHLVVSLLLEPNLIYYPIETIDYLNIDKKFEDISFAYIGCYIFNTQTIFEIIDIHNIMKHYYSDIYDNIVNILEKNWLDLGTSSLNLVKILNNKINIIDNKISNNEKVFLEKLISNNWLKEVIIAKEYLTTKHKVGKINRSLKNFVFRQIRRKSNKYDNDIKWYSLQELCDRAIYIYERVSSNLEKNSDLLFNELIETCQEFYDFNLYDYYFKTNNIENNDLLYSESELEESIIRLEDLYTNLYSYLGG</sequence>